<dbReference type="RefSeq" id="WP_210757163.1">
    <property type="nucleotide sequence ID" value="NZ_CP060139.1"/>
</dbReference>
<dbReference type="SUPFAM" id="SSF47413">
    <property type="entry name" value="lambda repressor-like DNA-binding domains"/>
    <property type="match status" value="1"/>
</dbReference>
<dbReference type="EMBL" id="CP060139">
    <property type="protein sequence ID" value="QNR22597.1"/>
    <property type="molecule type" value="Genomic_DNA"/>
</dbReference>
<dbReference type="Proteomes" id="UP000516305">
    <property type="component" value="Chromosome"/>
</dbReference>
<accession>A0A7H0VA49</accession>
<dbReference type="PROSITE" id="PS50943">
    <property type="entry name" value="HTH_CROC1"/>
    <property type="match status" value="1"/>
</dbReference>
<keyword evidence="3" id="KW-1185">Reference proteome</keyword>
<evidence type="ECO:0000313" key="3">
    <source>
        <dbReference type="Proteomes" id="UP000516305"/>
    </source>
</evidence>
<dbReference type="CDD" id="cd00093">
    <property type="entry name" value="HTH_XRE"/>
    <property type="match status" value="1"/>
</dbReference>
<evidence type="ECO:0000259" key="1">
    <source>
        <dbReference type="PROSITE" id="PS50943"/>
    </source>
</evidence>
<evidence type="ECO:0000313" key="2">
    <source>
        <dbReference type="EMBL" id="QNR22597.1"/>
    </source>
</evidence>
<gene>
    <name evidence="2" type="ORF">H4K34_09365</name>
</gene>
<sequence>MKAKNRIRRKMLLSKSYWLEAVNGEVYDTLVRYMRDNGMKQKDLAQYLNISDGRVSQILNDGEINFTIDKLIEISLKLGKVPFFSLIDQNEYLEKELDNSVVLHFQVSMDENNNYSKFIGQGGKVVQLNTEQTFEFAEAYE</sequence>
<dbReference type="InterPro" id="IPR001387">
    <property type="entry name" value="Cro/C1-type_HTH"/>
</dbReference>
<name>A0A7H0VA49_9FLAO</name>
<protein>
    <submittedName>
        <fullName evidence="2">Helix-turn-helix transcriptional regulator</fullName>
    </submittedName>
</protein>
<reference evidence="2 3" key="1">
    <citation type="submission" date="2020-08" db="EMBL/GenBank/DDBJ databases">
        <title>Croceimicrobium hydrocarbonivorans gen. nov., sp. nov., a novel marine bacterium isolated from a bacterial consortium that degrades polyethylene terephthalate.</title>
        <authorList>
            <person name="Liu R."/>
        </authorList>
    </citation>
    <scope>NUCLEOTIDE SEQUENCE [LARGE SCALE GENOMIC DNA]</scope>
    <source>
        <strain evidence="2 3">A20-9</strain>
    </source>
</reference>
<organism evidence="2 3">
    <name type="scientific">Croceimicrobium hydrocarbonivorans</name>
    <dbReference type="NCBI Taxonomy" id="2761580"/>
    <lineage>
        <taxon>Bacteria</taxon>
        <taxon>Pseudomonadati</taxon>
        <taxon>Bacteroidota</taxon>
        <taxon>Flavobacteriia</taxon>
        <taxon>Flavobacteriales</taxon>
        <taxon>Owenweeksiaceae</taxon>
        <taxon>Croceimicrobium</taxon>
    </lineage>
</organism>
<dbReference type="InterPro" id="IPR010982">
    <property type="entry name" value="Lambda_DNA-bd_dom_sf"/>
</dbReference>
<dbReference type="AlphaFoldDB" id="A0A7H0VA49"/>
<dbReference type="KEGG" id="chyd:H4K34_09365"/>
<feature type="domain" description="HTH cro/C1-type" evidence="1">
    <location>
        <begin position="30"/>
        <end position="84"/>
    </location>
</feature>
<dbReference type="GO" id="GO:0003677">
    <property type="term" value="F:DNA binding"/>
    <property type="evidence" value="ECO:0007669"/>
    <property type="project" value="InterPro"/>
</dbReference>
<dbReference type="Gene3D" id="1.10.260.40">
    <property type="entry name" value="lambda repressor-like DNA-binding domains"/>
    <property type="match status" value="1"/>
</dbReference>
<dbReference type="Pfam" id="PF01381">
    <property type="entry name" value="HTH_3"/>
    <property type="match status" value="1"/>
</dbReference>
<proteinExistence type="predicted"/>